<reference evidence="9 10" key="1">
    <citation type="journal article" date="2023" name="BMC Biol.">
        <title>The compact genome of the sponge Oopsacas minuta (Hexactinellida) is lacking key metazoan core genes.</title>
        <authorList>
            <person name="Santini S."/>
            <person name="Schenkelaars Q."/>
            <person name="Jourda C."/>
            <person name="Duchesne M."/>
            <person name="Belahbib H."/>
            <person name="Rocher C."/>
            <person name="Selva M."/>
            <person name="Riesgo A."/>
            <person name="Vervoort M."/>
            <person name="Leys S.P."/>
            <person name="Kodjabachian L."/>
            <person name="Le Bivic A."/>
            <person name="Borchiellini C."/>
            <person name="Claverie J.M."/>
            <person name="Renard E."/>
        </authorList>
    </citation>
    <scope>NUCLEOTIDE SEQUENCE [LARGE SCALE GENOMIC DNA]</scope>
    <source>
        <strain evidence="9">SPO-2</strain>
    </source>
</reference>
<dbReference type="GO" id="GO:0016020">
    <property type="term" value="C:membrane"/>
    <property type="evidence" value="ECO:0007669"/>
    <property type="project" value="UniProtKB-SubCell"/>
</dbReference>
<dbReference type="PROSITE" id="PS50922">
    <property type="entry name" value="TLC"/>
    <property type="match status" value="1"/>
</dbReference>
<dbReference type="Proteomes" id="UP001165289">
    <property type="component" value="Unassembled WGS sequence"/>
</dbReference>
<evidence type="ECO:0000256" key="7">
    <source>
        <dbReference type="SAM" id="Phobius"/>
    </source>
</evidence>
<name>A0AAV7KHS7_9METZ</name>
<feature type="transmembrane region" description="Helical" evidence="7">
    <location>
        <begin position="107"/>
        <end position="129"/>
    </location>
</feature>
<feature type="transmembrane region" description="Helical" evidence="7">
    <location>
        <begin position="27"/>
        <end position="52"/>
    </location>
</feature>
<dbReference type="GO" id="GO:0055088">
    <property type="term" value="P:lipid homeostasis"/>
    <property type="evidence" value="ECO:0007669"/>
    <property type="project" value="TreeGrafter"/>
</dbReference>
<keyword evidence="2 5" id="KW-0812">Transmembrane</keyword>
<keyword evidence="3 7" id="KW-1133">Transmembrane helix</keyword>
<dbReference type="Pfam" id="PF03798">
    <property type="entry name" value="TRAM_LAG1_CLN8"/>
    <property type="match status" value="1"/>
</dbReference>
<evidence type="ECO:0000313" key="9">
    <source>
        <dbReference type="EMBL" id="KAI6660676.1"/>
    </source>
</evidence>
<evidence type="ECO:0000256" key="6">
    <source>
        <dbReference type="SAM" id="MobiDB-lite"/>
    </source>
</evidence>
<sequence>METSPSEGVLLRNIPFLHIFNGSFEHKLIGCIISVLFNYIFTGMVGIFSKLIPTYRDLKPAHKVFWCLAGARASFGINAVILCLITLVDTELWDDVVLGKTLSCQLFFTYIVGFFCFECSMLFISDIIFKQRSYALLFHHLISFAGYFIGLFWDHGYLLGTVTVSLEMSTPFSCLCWVLLKMKMSESVLWTANQCILVHLFHTRENITLILLFLVAKNWTNVYQNMNGVLTIMVIVGAIIMVTGLNPYWTHKKTQQLFSRQDWNFKTDETPIPIVSKSTNQCNGFPDKYTNTSKGVIQSGTNGIQTGTNGIDNGTESTRFSKKEN</sequence>
<evidence type="ECO:0000256" key="5">
    <source>
        <dbReference type="PROSITE-ProRule" id="PRU00205"/>
    </source>
</evidence>
<dbReference type="PANTHER" id="PTHR13439:SF7">
    <property type="entry name" value="PROTEIN CLN8"/>
    <property type="match status" value="1"/>
</dbReference>
<feature type="domain" description="TLC" evidence="8">
    <location>
        <begin position="64"/>
        <end position="262"/>
    </location>
</feature>
<feature type="region of interest" description="Disordered" evidence="6">
    <location>
        <begin position="300"/>
        <end position="325"/>
    </location>
</feature>
<dbReference type="InterPro" id="IPR050846">
    <property type="entry name" value="TLCD"/>
</dbReference>
<evidence type="ECO:0000256" key="2">
    <source>
        <dbReference type="ARBA" id="ARBA00022692"/>
    </source>
</evidence>
<comment type="caution">
    <text evidence="9">The sequence shown here is derived from an EMBL/GenBank/DDBJ whole genome shotgun (WGS) entry which is preliminary data.</text>
</comment>
<accession>A0AAV7KHS7</accession>
<evidence type="ECO:0000256" key="1">
    <source>
        <dbReference type="ARBA" id="ARBA00004141"/>
    </source>
</evidence>
<dbReference type="InterPro" id="IPR006634">
    <property type="entry name" value="TLC-dom"/>
</dbReference>
<organism evidence="9 10">
    <name type="scientific">Oopsacas minuta</name>
    <dbReference type="NCBI Taxonomy" id="111878"/>
    <lineage>
        <taxon>Eukaryota</taxon>
        <taxon>Metazoa</taxon>
        <taxon>Porifera</taxon>
        <taxon>Hexactinellida</taxon>
        <taxon>Hexasterophora</taxon>
        <taxon>Lyssacinosida</taxon>
        <taxon>Leucopsacidae</taxon>
        <taxon>Oopsacas</taxon>
    </lineage>
</organism>
<feature type="compositionally biased region" description="Low complexity" evidence="6">
    <location>
        <begin position="300"/>
        <end position="315"/>
    </location>
</feature>
<protein>
    <submittedName>
        <fullName evidence="9">Protein CLN8-like</fullName>
    </submittedName>
</protein>
<dbReference type="PANTHER" id="PTHR13439">
    <property type="entry name" value="CT120 PROTEIN"/>
    <property type="match status" value="1"/>
</dbReference>
<evidence type="ECO:0000313" key="10">
    <source>
        <dbReference type="Proteomes" id="UP001165289"/>
    </source>
</evidence>
<evidence type="ECO:0000256" key="4">
    <source>
        <dbReference type="ARBA" id="ARBA00023136"/>
    </source>
</evidence>
<feature type="transmembrane region" description="Helical" evidence="7">
    <location>
        <begin position="136"/>
        <end position="153"/>
    </location>
</feature>
<evidence type="ECO:0000259" key="8">
    <source>
        <dbReference type="PROSITE" id="PS50922"/>
    </source>
</evidence>
<dbReference type="EMBL" id="JAKMXF010000030">
    <property type="protein sequence ID" value="KAI6660676.1"/>
    <property type="molecule type" value="Genomic_DNA"/>
</dbReference>
<dbReference type="SMART" id="SM00724">
    <property type="entry name" value="TLC"/>
    <property type="match status" value="1"/>
</dbReference>
<keyword evidence="10" id="KW-1185">Reference proteome</keyword>
<evidence type="ECO:0000256" key="3">
    <source>
        <dbReference type="ARBA" id="ARBA00022989"/>
    </source>
</evidence>
<proteinExistence type="predicted"/>
<dbReference type="GO" id="GO:0005783">
    <property type="term" value="C:endoplasmic reticulum"/>
    <property type="evidence" value="ECO:0007669"/>
    <property type="project" value="TreeGrafter"/>
</dbReference>
<dbReference type="AlphaFoldDB" id="A0AAV7KHS7"/>
<gene>
    <name evidence="9" type="ORF">LOD99_10356</name>
</gene>
<feature type="transmembrane region" description="Helical" evidence="7">
    <location>
        <begin position="228"/>
        <end position="249"/>
    </location>
</feature>
<comment type="subcellular location">
    <subcellularLocation>
        <location evidence="1">Membrane</location>
        <topology evidence="1">Multi-pass membrane protein</topology>
    </subcellularLocation>
</comment>
<feature type="transmembrane region" description="Helical" evidence="7">
    <location>
        <begin position="64"/>
        <end position="87"/>
    </location>
</feature>
<feature type="transmembrane region" description="Helical" evidence="7">
    <location>
        <begin position="159"/>
        <end position="180"/>
    </location>
</feature>
<keyword evidence="4 5" id="KW-0472">Membrane</keyword>